<dbReference type="InterPro" id="IPR036378">
    <property type="entry name" value="FAS1_dom_sf"/>
</dbReference>
<evidence type="ECO:0000313" key="4">
    <source>
        <dbReference type="EMBL" id="KAK1753832.1"/>
    </source>
</evidence>
<feature type="chain" id="PRO_5042491689" evidence="2">
    <location>
        <begin position="21"/>
        <end position="446"/>
    </location>
</feature>
<proteinExistence type="predicted"/>
<dbReference type="GO" id="GO:0050839">
    <property type="term" value="F:cell adhesion molecule binding"/>
    <property type="evidence" value="ECO:0007669"/>
    <property type="project" value="TreeGrafter"/>
</dbReference>
<feature type="domain" description="FAS1" evidence="3">
    <location>
        <begin position="275"/>
        <end position="411"/>
    </location>
</feature>
<dbReference type="GO" id="GO:0007155">
    <property type="term" value="P:cell adhesion"/>
    <property type="evidence" value="ECO:0007669"/>
    <property type="project" value="TreeGrafter"/>
</dbReference>
<dbReference type="Proteomes" id="UP001239445">
    <property type="component" value="Unassembled WGS sequence"/>
</dbReference>
<evidence type="ECO:0000256" key="2">
    <source>
        <dbReference type="SAM" id="SignalP"/>
    </source>
</evidence>
<accession>A0AAJ0BBS2</accession>
<dbReference type="Gene3D" id="2.30.180.10">
    <property type="entry name" value="FAS1 domain"/>
    <property type="match status" value="2"/>
</dbReference>
<comment type="caution">
    <text evidence="4">The sequence shown here is derived from an EMBL/GenBank/DDBJ whole genome shotgun (WGS) entry which is preliminary data.</text>
</comment>
<dbReference type="PANTHER" id="PTHR10900">
    <property type="entry name" value="PERIOSTIN-RELATED"/>
    <property type="match status" value="1"/>
</dbReference>
<dbReference type="PROSITE" id="PS50213">
    <property type="entry name" value="FAS1"/>
    <property type="match status" value="1"/>
</dbReference>
<organism evidence="4 5">
    <name type="scientific">Echria macrotheca</name>
    <dbReference type="NCBI Taxonomy" id="438768"/>
    <lineage>
        <taxon>Eukaryota</taxon>
        <taxon>Fungi</taxon>
        <taxon>Dikarya</taxon>
        <taxon>Ascomycota</taxon>
        <taxon>Pezizomycotina</taxon>
        <taxon>Sordariomycetes</taxon>
        <taxon>Sordariomycetidae</taxon>
        <taxon>Sordariales</taxon>
        <taxon>Schizotheciaceae</taxon>
        <taxon>Echria</taxon>
    </lineage>
</organism>
<evidence type="ECO:0000259" key="3">
    <source>
        <dbReference type="PROSITE" id="PS50213"/>
    </source>
</evidence>
<feature type="compositionally biased region" description="Low complexity" evidence="1">
    <location>
        <begin position="31"/>
        <end position="40"/>
    </location>
</feature>
<keyword evidence="2" id="KW-0732">Signal</keyword>
<evidence type="ECO:0000313" key="5">
    <source>
        <dbReference type="Proteomes" id="UP001239445"/>
    </source>
</evidence>
<name>A0AAJ0BBS2_9PEZI</name>
<gene>
    <name evidence="4" type="ORF">QBC47DRAFT_415573</name>
</gene>
<dbReference type="GO" id="GO:0031012">
    <property type="term" value="C:extracellular matrix"/>
    <property type="evidence" value="ECO:0007669"/>
    <property type="project" value="TreeGrafter"/>
</dbReference>
<dbReference type="GO" id="GO:0030198">
    <property type="term" value="P:extracellular matrix organization"/>
    <property type="evidence" value="ECO:0007669"/>
    <property type="project" value="TreeGrafter"/>
</dbReference>
<feature type="region of interest" description="Disordered" evidence="1">
    <location>
        <begin position="29"/>
        <end position="128"/>
    </location>
</feature>
<dbReference type="SUPFAM" id="SSF82153">
    <property type="entry name" value="FAS1 domain"/>
    <property type="match status" value="2"/>
</dbReference>
<reference evidence="4" key="1">
    <citation type="submission" date="2023-06" db="EMBL/GenBank/DDBJ databases">
        <title>Genome-scale phylogeny and comparative genomics of the fungal order Sordariales.</title>
        <authorList>
            <consortium name="Lawrence Berkeley National Laboratory"/>
            <person name="Hensen N."/>
            <person name="Bonometti L."/>
            <person name="Westerberg I."/>
            <person name="Brannstrom I.O."/>
            <person name="Guillou S."/>
            <person name="Cros-Aarteil S."/>
            <person name="Calhoun S."/>
            <person name="Haridas S."/>
            <person name="Kuo A."/>
            <person name="Mondo S."/>
            <person name="Pangilinan J."/>
            <person name="Riley R."/>
            <person name="Labutti K."/>
            <person name="Andreopoulos B."/>
            <person name="Lipzen A."/>
            <person name="Chen C."/>
            <person name="Yanf M."/>
            <person name="Daum C."/>
            <person name="Ng V."/>
            <person name="Clum A."/>
            <person name="Steindorff A."/>
            <person name="Ohm R."/>
            <person name="Martin F."/>
            <person name="Silar P."/>
            <person name="Natvig D."/>
            <person name="Lalanne C."/>
            <person name="Gautier V."/>
            <person name="Ament-Velasquez S.L."/>
            <person name="Kruys A."/>
            <person name="Hutchinson M.I."/>
            <person name="Powell A.J."/>
            <person name="Barry K."/>
            <person name="Miller A.N."/>
            <person name="Grigoriev I.V."/>
            <person name="Debuchy R."/>
            <person name="Gladieux P."/>
            <person name="Thoren M.H."/>
            <person name="Johannesson H."/>
        </authorList>
    </citation>
    <scope>NUCLEOTIDE SEQUENCE</scope>
    <source>
        <strain evidence="4">PSN4</strain>
    </source>
</reference>
<feature type="compositionally biased region" description="Pro residues" evidence="1">
    <location>
        <begin position="112"/>
        <end position="126"/>
    </location>
</feature>
<sequence>MVSMWTLRLVLGILVGGITSSVGIELSGHHPGPWTPGSSPESPPTEPHEPPYRPPFPALPQSKPHETTNNYPVPPPPAVTYHPTESYHHVKTSEPEAHPPYHHAESHKPHPTLLPPLPPPPPPGPPSLDDALINAGCAKFLDFIKSDNDTWALYNSARVRTIFAPDDSSFDSNTTAARRLRRRDLTPAQQQAADLSADTALTDMSKLRLVPGAIVQTNDDSANLGGGTQVVVSEISDSGDVSISSGLGNRVSIKASDITYAGGLIQVTSGLFTPPQLLSLTALAGNDTTIFSSLLSSLRNNNLTRRQADTLDSTPRITVFIPTDAAFRSVGAIPGNAIAQVIAGHVVVSSGTTEPVGYLPALTNGQVLTTKGGGQLAIRVTDGTFYVGPARIEKPNLILPNGVAHVVDKVLSPIPIATAGAVPGASAGAHRHAFLVAGAVAAAMVI</sequence>
<dbReference type="Pfam" id="PF02469">
    <property type="entry name" value="Fasciclin"/>
    <property type="match status" value="1"/>
</dbReference>
<dbReference type="PANTHER" id="PTHR10900:SF77">
    <property type="entry name" value="FI19380P1"/>
    <property type="match status" value="1"/>
</dbReference>
<dbReference type="InterPro" id="IPR000782">
    <property type="entry name" value="FAS1_domain"/>
</dbReference>
<dbReference type="SMART" id="SM00554">
    <property type="entry name" value="FAS1"/>
    <property type="match status" value="2"/>
</dbReference>
<dbReference type="AlphaFoldDB" id="A0AAJ0BBS2"/>
<keyword evidence="5" id="KW-1185">Reference proteome</keyword>
<dbReference type="EMBL" id="MU839837">
    <property type="protein sequence ID" value="KAK1753832.1"/>
    <property type="molecule type" value="Genomic_DNA"/>
</dbReference>
<protein>
    <submittedName>
        <fullName evidence="4">FAS1 domain-containing protein</fullName>
    </submittedName>
</protein>
<feature type="signal peptide" evidence="2">
    <location>
        <begin position="1"/>
        <end position="20"/>
    </location>
</feature>
<feature type="compositionally biased region" description="Basic and acidic residues" evidence="1">
    <location>
        <begin position="85"/>
        <end position="108"/>
    </location>
</feature>
<evidence type="ECO:0000256" key="1">
    <source>
        <dbReference type="SAM" id="MobiDB-lite"/>
    </source>
</evidence>
<dbReference type="InterPro" id="IPR050904">
    <property type="entry name" value="Adhesion/Biosynth-related"/>
</dbReference>